<comment type="caution">
    <text evidence="3">The sequence shown here is derived from an EMBL/GenBank/DDBJ whole genome shotgun (WGS) entry which is preliminary data.</text>
</comment>
<organism evidence="3 4">
    <name type="scientific">Caballeronia mineralivorans PML1(12)</name>
    <dbReference type="NCBI Taxonomy" id="908627"/>
    <lineage>
        <taxon>Bacteria</taxon>
        <taxon>Pseudomonadati</taxon>
        <taxon>Pseudomonadota</taxon>
        <taxon>Betaproteobacteria</taxon>
        <taxon>Burkholderiales</taxon>
        <taxon>Burkholderiaceae</taxon>
        <taxon>Caballeronia</taxon>
    </lineage>
</organism>
<evidence type="ECO:0000256" key="1">
    <source>
        <dbReference type="SAM" id="MobiDB-lite"/>
    </source>
</evidence>
<evidence type="ECO:0000313" key="3">
    <source>
        <dbReference type="EMBL" id="KLU28118.1"/>
    </source>
</evidence>
<evidence type="ECO:0000256" key="2">
    <source>
        <dbReference type="SAM" id="Phobius"/>
    </source>
</evidence>
<reference evidence="3 4" key="1">
    <citation type="journal article" date="2015" name="Genome Announc.">
        <title>Draft Genome Sequence of Burkholderia sp. Strain PML1(12), an Ectomycorrhizosphere-Inhabiting Bacterium with Effective Mineral-Weathering Ability.</title>
        <authorList>
            <person name="Uroz S."/>
            <person name="Oger P."/>
        </authorList>
    </citation>
    <scope>NUCLEOTIDE SEQUENCE [LARGE SCALE GENOMIC DNA]</scope>
    <source>
        <strain evidence="4">PML1(12)</strain>
    </source>
</reference>
<keyword evidence="2" id="KW-0472">Membrane</keyword>
<sequence>MKPRSALDICLPLALFVAACALSLPTLLIAVAWMTIGVISLGYRTLESFPTDGIRREWLRGYRGACLMFYHLAWWPWYMRTPLRDTADRIAKSLLRRKKSPRDGSENLSDNLPAGERKEDHTSDAKRGWRD</sequence>
<protein>
    <submittedName>
        <fullName evidence="3">Uncharacterized protein</fullName>
    </submittedName>
</protein>
<dbReference type="PATRIC" id="fig|908627.4.peg.201"/>
<dbReference type="AlphaFoldDB" id="A0A0J1G770"/>
<dbReference type="Proteomes" id="UP000035963">
    <property type="component" value="Unassembled WGS sequence"/>
</dbReference>
<keyword evidence="2" id="KW-0812">Transmembrane</keyword>
<dbReference type="PROSITE" id="PS51257">
    <property type="entry name" value="PROKAR_LIPOPROTEIN"/>
    <property type="match status" value="1"/>
</dbReference>
<keyword evidence="2" id="KW-1133">Transmembrane helix</keyword>
<feature type="compositionally biased region" description="Basic and acidic residues" evidence="1">
    <location>
        <begin position="115"/>
        <end position="131"/>
    </location>
</feature>
<dbReference type="EMBL" id="AEJF01000005">
    <property type="protein sequence ID" value="KLU28118.1"/>
    <property type="molecule type" value="Genomic_DNA"/>
</dbReference>
<accession>A0A0J1G770</accession>
<feature type="region of interest" description="Disordered" evidence="1">
    <location>
        <begin position="98"/>
        <end position="131"/>
    </location>
</feature>
<feature type="transmembrane region" description="Helical" evidence="2">
    <location>
        <begin position="12"/>
        <end position="41"/>
    </location>
</feature>
<evidence type="ECO:0000313" key="4">
    <source>
        <dbReference type="Proteomes" id="UP000035963"/>
    </source>
</evidence>
<gene>
    <name evidence="3" type="ORF">EOS_00915</name>
</gene>
<proteinExistence type="predicted"/>
<keyword evidence="4" id="KW-1185">Reference proteome</keyword>
<name>A0A0J1G770_9BURK</name>